<dbReference type="AlphaFoldDB" id="A0A243Q9E5"/>
<sequence>MIRRLAGNRVVQVVAVVMLLVAAALIWLAYSAFQVRDDLESVRTDASRARALMLDGDQAGARQAAEAATTRARDAEDRSSGFLWSAVAAVPVVGSPLKSVQQMSDAVAALSADVLVPAADLATVLDPNRLRTGNTVNLELLRDAQPALKSVAAKSAAVAAQVSAIEPSWLGVVADARDQLADQVDAADSTVQATSIAAELVPSMLGADGPRNYFMAFQTPSEARGTGGLVGGFAVLNATGGRVTIPELGTNSEFRDPATPQINLGPEYDAIYSYYRPYTDFRNGNLSAHFPDAAQIWLANWRAQTGRQLDGAIALDPIALKYVLEVVGPVTVGREKITADNVVPITLSTAYQRFADDNAARKDYLQSISQAVVNKLITSGGSTRDLLEALGRGVHERRIMIYSTDAENQRILESTKLGHQISDTSAPYLQVAVGNASGTKLDYYLEREISYTSGGCDGDTRESTITVKLTNTLDTADTTDYVAGNLGTELSVKKGTNLANVEFLATKGAVLKEMTLGDGGAFYVEQTLHGRPYYSTRVGIAPGQTATIVLTIDEPTSAHGDAEVPIQPLVDDPTVTVDVPACGPEN</sequence>
<keyword evidence="1" id="KW-1133">Transmembrane helix</keyword>
<reference evidence="2 3" key="1">
    <citation type="submission" date="2017-05" db="EMBL/GenBank/DDBJ databases">
        <title>Biotechnological potential of actinobacteria isolated from South African environments.</title>
        <authorList>
            <person name="Le Roes-Hill M."/>
            <person name="Prins A."/>
            <person name="Durrell K.A."/>
        </authorList>
    </citation>
    <scope>NUCLEOTIDE SEQUENCE [LARGE SCALE GENOMIC DNA]</scope>
    <source>
        <strain evidence="2">BS2</strain>
    </source>
</reference>
<protein>
    <recommendedName>
        <fullName evidence="4">DUF4012 domain-containing protein</fullName>
    </recommendedName>
</protein>
<accession>A0A243Q9E5</accession>
<keyword evidence="3" id="KW-1185">Reference proteome</keyword>
<dbReference type="OrthoDB" id="3203519at2"/>
<name>A0A243Q9E5_9ACTN</name>
<dbReference type="InterPro" id="IPR025101">
    <property type="entry name" value="DUF4012"/>
</dbReference>
<evidence type="ECO:0000313" key="2">
    <source>
        <dbReference type="EMBL" id="OUC78324.1"/>
    </source>
</evidence>
<evidence type="ECO:0000313" key="3">
    <source>
        <dbReference type="Proteomes" id="UP000194632"/>
    </source>
</evidence>
<dbReference type="Pfam" id="PF13196">
    <property type="entry name" value="DUF4012"/>
    <property type="match status" value="1"/>
</dbReference>
<keyword evidence="1" id="KW-0472">Membrane</keyword>
<proteinExistence type="predicted"/>
<organism evidence="2 3">
    <name type="scientific">Gordonia lacunae</name>
    <dbReference type="NCBI Taxonomy" id="417102"/>
    <lineage>
        <taxon>Bacteria</taxon>
        <taxon>Bacillati</taxon>
        <taxon>Actinomycetota</taxon>
        <taxon>Actinomycetes</taxon>
        <taxon>Mycobacteriales</taxon>
        <taxon>Gordoniaceae</taxon>
        <taxon>Gordonia</taxon>
    </lineage>
</organism>
<gene>
    <name evidence="2" type="ORF">CA982_12570</name>
</gene>
<feature type="transmembrane region" description="Helical" evidence="1">
    <location>
        <begin position="12"/>
        <end position="33"/>
    </location>
</feature>
<dbReference type="STRING" id="417102.CA982_12570"/>
<dbReference type="RefSeq" id="WP_086535669.1">
    <property type="nucleotide sequence ID" value="NZ_NGFO01000013.1"/>
</dbReference>
<evidence type="ECO:0000256" key="1">
    <source>
        <dbReference type="SAM" id="Phobius"/>
    </source>
</evidence>
<keyword evidence="1" id="KW-0812">Transmembrane</keyword>
<dbReference type="EMBL" id="NGFO01000013">
    <property type="protein sequence ID" value="OUC78324.1"/>
    <property type="molecule type" value="Genomic_DNA"/>
</dbReference>
<dbReference type="Proteomes" id="UP000194632">
    <property type="component" value="Unassembled WGS sequence"/>
</dbReference>
<evidence type="ECO:0008006" key="4">
    <source>
        <dbReference type="Google" id="ProtNLM"/>
    </source>
</evidence>
<comment type="caution">
    <text evidence="2">The sequence shown here is derived from an EMBL/GenBank/DDBJ whole genome shotgun (WGS) entry which is preliminary data.</text>
</comment>